<evidence type="ECO:0008006" key="3">
    <source>
        <dbReference type="Google" id="ProtNLM"/>
    </source>
</evidence>
<dbReference type="EMBL" id="DLUI01000006">
    <property type="protein sequence ID" value="DAB39511.1"/>
    <property type="molecule type" value="Genomic_DNA"/>
</dbReference>
<protein>
    <recommendedName>
        <fullName evidence="3">Outer membrane protein beta-barrel domain-containing protein</fullName>
    </recommendedName>
</protein>
<name>A0A2D3WDX9_9BACT</name>
<dbReference type="Proteomes" id="UP000228859">
    <property type="component" value="Unassembled WGS sequence"/>
</dbReference>
<organism evidence="1 2">
    <name type="scientific">Sulfuricurvum kujiense</name>
    <dbReference type="NCBI Taxonomy" id="148813"/>
    <lineage>
        <taxon>Bacteria</taxon>
        <taxon>Pseudomonadati</taxon>
        <taxon>Campylobacterota</taxon>
        <taxon>Epsilonproteobacteria</taxon>
        <taxon>Campylobacterales</taxon>
        <taxon>Sulfurimonadaceae</taxon>
        <taxon>Sulfuricurvum</taxon>
    </lineage>
</organism>
<proteinExistence type="predicted"/>
<reference evidence="1 2" key="1">
    <citation type="journal article" date="2017" name="Front. Microbiol.">
        <title>Comparative Genomic Analysis of the Class Epsilonproteobacteria and Proposed Reclassification to Epsilonbacteraeota (phyl. nov.).</title>
        <authorList>
            <person name="Waite D.W."/>
            <person name="Vanwonterghem I."/>
            <person name="Rinke C."/>
            <person name="Parks D.H."/>
            <person name="Zhang Y."/>
            <person name="Takai K."/>
            <person name="Sievert S.M."/>
            <person name="Simon J."/>
            <person name="Campbell B.J."/>
            <person name="Hanson T.E."/>
            <person name="Woyke T."/>
            <person name="Klotz M.G."/>
            <person name="Hugenholtz P."/>
        </authorList>
    </citation>
    <scope>NUCLEOTIDE SEQUENCE [LARGE SCALE GENOMIC DNA]</scope>
    <source>
        <strain evidence="1">UBA12443</strain>
    </source>
</reference>
<evidence type="ECO:0000313" key="1">
    <source>
        <dbReference type="EMBL" id="DAB39511.1"/>
    </source>
</evidence>
<sequence length="154" mass="17741">MKFFLTLILFLSCINAKEVELYATVGMLSHHFGTNESGNDYNENHKAFGAEAVLDQRYTLAYLHFINSRDKTTDIIALGYRYDFIDSFGIYGVVGYQRGYCFDGLKSVECTEGKDNSGIAFMPMLYYRHKYFIVDFITQGSMVALKFNLKLYPY</sequence>
<accession>A0A2D3WDX9</accession>
<gene>
    <name evidence="1" type="ORF">CFH83_00370</name>
</gene>
<dbReference type="RefSeq" id="WP_294894970.1">
    <property type="nucleotide sequence ID" value="NZ_DLUI01000006.1"/>
</dbReference>
<evidence type="ECO:0000313" key="2">
    <source>
        <dbReference type="Proteomes" id="UP000228859"/>
    </source>
</evidence>
<dbReference type="AlphaFoldDB" id="A0A2D3WDX9"/>
<comment type="caution">
    <text evidence="1">The sequence shown here is derived from an EMBL/GenBank/DDBJ whole genome shotgun (WGS) entry which is preliminary data.</text>
</comment>